<evidence type="ECO:0000256" key="1">
    <source>
        <dbReference type="SAM" id="SignalP"/>
    </source>
</evidence>
<reference evidence="3" key="1">
    <citation type="submission" date="2024-05" db="EMBL/GenBank/DDBJ databases">
        <authorList>
            <person name="Kim S."/>
            <person name="Heo J."/>
            <person name="Choi H."/>
            <person name="Choi Y."/>
            <person name="Kwon S.-W."/>
            <person name="Kim Y."/>
        </authorList>
    </citation>
    <scope>NUCLEOTIDE SEQUENCE</scope>
    <source>
        <strain evidence="3">KACC 23697</strain>
    </source>
</reference>
<proteinExistence type="predicted"/>
<dbReference type="RefSeq" id="WP_406825504.1">
    <property type="nucleotide sequence ID" value="NZ_CP157485.1"/>
</dbReference>
<dbReference type="EMBL" id="CP157485">
    <property type="protein sequence ID" value="XBO48115.1"/>
    <property type="molecule type" value="Genomic_DNA"/>
</dbReference>
<accession>A0AAU7K6J8</accession>
<organism evidence="3">
    <name type="scientific">Pedobacter sp. KACC 23697</name>
    <dbReference type="NCBI Taxonomy" id="3149230"/>
    <lineage>
        <taxon>Bacteria</taxon>
        <taxon>Pseudomonadati</taxon>
        <taxon>Bacteroidota</taxon>
        <taxon>Sphingobacteriia</taxon>
        <taxon>Sphingobacteriales</taxon>
        <taxon>Sphingobacteriaceae</taxon>
        <taxon>Pedobacter</taxon>
    </lineage>
</organism>
<dbReference type="AlphaFoldDB" id="A0AAU7K6J8"/>
<name>A0AAU7K6J8_9SPHI</name>
<dbReference type="InterPro" id="IPR046863">
    <property type="entry name" value="MbnP-like_dom"/>
</dbReference>
<feature type="chain" id="PRO_5043380668" evidence="1">
    <location>
        <begin position="26"/>
        <end position="283"/>
    </location>
</feature>
<gene>
    <name evidence="3" type="ORF">ABEG20_00695</name>
</gene>
<protein>
    <submittedName>
        <fullName evidence="3">MbnP family protein</fullName>
    </submittedName>
</protein>
<dbReference type="Pfam" id="PF20243">
    <property type="entry name" value="MbnP"/>
    <property type="match status" value="1"/>
</dbReference>
<feature type="domain" description="Copper-binding protein MbnP-like" evidence="2">
    <location>
        <begin position="39"/>
        <end position="260"/>
    </location>
</feature>
<feature type="signal peptide" evidence="1">
    <location>
        <begin position="1"/>
        <end position="25"/>
    </location>
</feature>
<evidence type="ECO:0000259" key="2">
    <source>
        <dbReference type="Pfam" id="PF20243"/>
    </source>
</evidence>
<sequence>MIKFKYTITLLLCSAVLLICSCKKSEDVAPDFNERNLAPFSVEFDNIIGDRTLTFNNTATPYTNAAGEKFTVSMLQYFISNIKVATADGKEYAVKQDSSYFLIKSSDKATRFAKVRVPEGDYTRLTFTLGVDSLRSTMGIDKRTGVLDPAAAGDHDSGGMYWGWNSGYIFFRFEGNSNVISDDVNGDPTGKKQFKYHIGGFGGYSAPTINNIKTITVDLTTAGIARVRKDRQSNVHLFVDAMKVFNGPNSFSIAAHPNVMFSDYSVNIAKNLTSMFRHDHTEN</sequence>
<dbReference type="PROSITE" id="PS51257">
    <property type="entry name" value="PROKAR_LIPOPROTEIN"/>
    <property type="match status" value="1"/>
</dbReference>
<evidence type="ECO:0000313" key="3">
    <source>
        <dbReference type="EMBL" id="XBO48115.1"/>
    </source>
</evidence>
<keyword evidence="1" id="KW-0732">Signal</keyword>